<comment type="subcellular location">
    <subcellularLocation>
        <location evidence="1">Membrane</location>
        <topology evidence="1">Multi-pass membrane protein</topology>
    </subcellularLocation>
</comment>
<comment type="function">
    <text evidence="14">Glutamate-gated receptor that probably acts as a non-selective cation channel. May be involved in light-signal transduction and calcium homeostasis via the regulation of calcium influx into cells.</text>
</comment>
<dbReference type="Gene3D" id="1.10.287.70">
    <property type="match status" value="1"/>
</dbReference>
<dbReference type="SMART" id="SM00079">
    <property type="entry name" value="PBPe"/>
    <property type="match status" value="1"/>
</dbReference>
<evidence type="ECO:0000256" key="8">
    <source>
        <dbReference type="ARBA" id="ARBA00023065"/>
    </source>
</evidence>
<dbReference type="Gramene" id="Bra040760.1">
    <property type="protein sequence ID" value="Bra040760.1-P"/>
    <property type="gene ID" value="Bra040760"/>
</dbReference>
<evidence type="ECO:0000256" key="11">
    <source>
        <dbReference type="ARBA" id="ARBA00023180"/>
    </source>
</evidence>
<dbReference type="FunFam" id="3.40.50.2300:FF:000310">
    <property type="entry name" value="Glutamate receptor"/>
    <property type="match status" value="1"/>
</dbReference>
<accession>M4FI31</accession>
<dbReference type="SUPFAM" id="SSF53822">
    <property type="entry name" value="Periplasmic binding protein-like I"/>
    <property type="match status" value="1"/>
</dbReference>
<dbReference type="Pfam" id="PF10613">
    <property type="entry name" value="Lig_chan-Glu_bd"/>
    <property type="match status" value="1"/>
</dbReference>
<dbReference type="SUPFAM" id="SSF53850">
    <property type="entry name" value="Periplasmic binding protein-like II"/>
    <property type="match status" value="1"/>
</dbReference>
<keyword evidence="6" id="KW-0732">Signal</keyword>
<reference evidence="20" key="1">
    <citation type="journal article" date="2011" name="Nat. Genet.">
        <title>The genome of the mesopolyploid crop species Brassica rapa.</title>
        <authorList>
            <consortium name="Brassica rapa Genome Sequencing Project Consortium"/>
            <person name="Wang X."/>
            <person name="Wang H."/>
            <person name="Wang J."/>
            <person name="Sun R."/>
            <person name="Wu J."/>
            <person name="Liu S."/>
            <person name="Bai Y."/>
            <person name="Mun J.H."/>
            <person name="Bancroft I."/>
            <person name="Cheng F."/>
            <person name="Huang S."/>
            <person name="Li X."/>
            <person name="Hua W."/>
            <person name="Wang J."/>
            <person name="Wang X."/>
            <person name="Freeling M."/>
            <person name="Pires J.C."/>
            <person name="Paterson A.H."/>
            <person name="Chalhoub B."/>
            <person name="Wang B."/>
            <person name="Hayward A."/>
            <person name="Sharpe A.G."/>
            <person name="Park B.S."/>
            <person name="Weisshaar B."/>
            <person name="Liu B."/>
            <person name="Li B."/>
            <person name="Liu B."/>
            <person name="Tong C."/>
            <person name="Song C."/>
            <person name="Duran C."/>
            <person name="Peng C."/>
            <person name="Geng C."/>
            <person name="Koh C."/>
            <person name="Lin C."/>
            <person name="Edwards D."/>
            <person name="Mu D."/>
            <person name="Shen D."/>
            <person name="Soumpourou E."/>
            <person name="Li F."/>
            <person name="Fraser F."/>
            <person name="Conant G."/>
            <person name="Lassalle G."/>
            <person name="King G.J."/>
            <person name="Bonnema G."/>
            <person name="Tang H."/>
            <person name="Wang H."/>
            <person name="Belcram H."/>
            <person name="Zhou H."/>
            <person name="Hirakawa H."/>
            <person name="Abe H."/>
            <person name="Guo H."/>
            <person name="Wang H."/>
            <person name="Jin H."/>
            <person name="Parkin I.A."/>
            <person name="Batley J."/>
            <person name="Kim J.S."/>
            <person name="Just J."/>
            <person name="Li J."/>
            <person name="Xu J."/>
            <person name="Deng J."/>
            <person name="Kim J.A."/>
            <person name="Li J."/>
            <person name="Yu J."/>
            <person name="Meng J."/>
            <person name="Wang J."/>
            <person name="Min J."/>
            <person name="Poulain J."/>
            <person name="Wang J."/>
            <person name="Hatakeyama K."/>
            <person name="Wu K."/>
            <person name="Wang L."/>
            <person name="Fang L."/>
            <person name="Trick M."/>
            <person name="Links M.G."/>
            <person name="Zhao M."/>
            <person name="Jin M."/>
            <person name="Ramchiary N."/>
            <person name="Drou N."/>
            <person name="Berkman P.J."/>
            <person name="Cai Q."/>
            <person name="Huang Q."/>
            <person name="Li R."/>
            <person name="Tabata S."/>
            <person name="Cheng S."/>
            <person name="Zhang S."/>
            <person name="Zhang S."/>
            <person name="Huang S."/>
            <person name="Sato S."/>
            <person name="Sun S."/>
            <person name="Kwon S.J."/>
            <person name="Choi S.R."/>
            <person name="Lee T.H."/>
            <person name="Fan W."/>
            <person name="Zhao X."/>
            <person name="Tan X."/>
            <person name="Xu X."/>
            <person name="Wang Y."/>
            <person name="Qiu Y."/>
            <person name="Yin Y."/>
            <person name="Li Y."/>
            <person name="Du Y."/>
            <person name="Liao Y."/>
            <person name="Lim Y."/>
            <person name="Narusaka Y."/>
            <person name="Wang Y."/>
            <person name="Wang Z."/>
            <person name="Li Z."/>
            <person name="Wang Z."/>
            <person name="Xiong Z."/>
            <person name="Zhang Z."/>
        </authorList>
    </citation>
    <scope>NUCLEOTIDE SEQUENCE [LARGE SCALE GENOMIC DNA]</scope>
    <source>
        <strain evidence="20">cv. Chiifu-401-42</strain>
    </source>
</reference>
<keyword evidence="12 15" id="KW-1071">Ligand-gated ion channel</keyword>
<dbReference type="InterPro" id="IPR001320">
    <property type="entry name" value="Iontro_rcpt_C"/>
</dbReference>
<evidence type="ECO:0000259" key="18">
    <source>
        <dbReference type="SMART" id="SM00079"/>
    </source>
</evidence>
<dbReference type="GO" id="GO:0015276">
    <property type="term" value="F:ligand-gated monoatomic ion channel activity"/>
    <property type="evidence" value="ECO:0000318"/>
    <property type="project" value="GO_Central"/>
</dbReference>
<dbReference type="EnsemblPlants" id="Bra040760.1">
    <property type="protein sequence ID" value="Bra040760.1-P"/>
    <property type="gene ID" value="Bra040760"/>
</dbReference>
<dbReference type="PANTHER" id="PTHR34836:SF1">
    <property type="entry name" value="OS09G0428600 PROTEIN"/>
    <property type="match status" value="1"/>
</dbReference>
<feature type="transmembrane region" description="Helical" evidence="17">
    <location>
        <begin position="709"/>
        <end position="733"/>
    </location>
</feature>
<comment type="similarity">
    <text evidence="2 15">Belongs to the glutamate-gated ion channel (TC 1.A.10.1) family.</text>
</comment>
<dbReference type="FunFam" id="1.10.287.70:FF:000037">
    <property type="entry name" value="Glutamate receptor"/>
    <property type="match status" value="1"/>
</dbReference>
<name>M4FI31_BRACM</name>
<evidence type="ECO:0000256" key="16">
    <source>
        <dbReference type="PIRSR" id="PIRSR037090-50"/>
    </source>
</evidence>
<dbReference type="PANTHER" id="PTHR34836">
    <property type="entry name" value="OS06G0188250 PROTEIN"/>
    <property type="match status" value="1"/>
</dbReference>
<evidence type="ECO:0000256" key="9">
    <source>
        <dbReference type="ARBA" id="ARBA00023136"/>
    </source>
</evidence>
<dbReference type="CDD" id="cd13686">
    <property type="entry name" value="GluR_Plant"/>
    <property type="match status" value="1"/>
</dbReference>
<keyword evidence="9 15" id="KW-0472">Membrane</keyword>
<feature type="domain" description="Ionotropic glutamate receptor C-terminal" evidence="18">
    <location>
        <begin position="330"/>
        <end position="684"/>
    </location>
</feature>
<dbReference type="GO" id="GO:0005886">
    <property type="term" value="C:plasma membrane"/>
    <property type="evidence" value="ECO:0000318"/>
    <property type="project" value="GO_Central"/>
</dbReference>
<dbReference type="AlphaFoldDB" id="M4FI31"/>
<dbReference type="InterPro" id="IPR017103">
    <property type="entry name" value="Iontropic_Glu_rcpt_pln"/>
</dbReference>
<evidence type="ECO:0000256" key="12">
    <source>
        <dbReference type="ARBA" id="ARBA00023286"/>
    </source>
</evidence>
<evidence type="ECO:0000313" key="20">
    <source>
        <dbReference type="Proteomes" id="UP000011750"/>
    </source>
</evidence>
<proteinExistence type="inferred from homology"/>
<comment type="function">
    <text evidence="15">Glutamate-gated receptor that probably acts as non-selective cation channel.</text>
</comment>
<dbReference type="GO" id="GO:0038023">
    <property type="term" value="F:signaling receptor activity"/>
    <property type="evidence" value="ECO:0000318"/>
    <property type="project" value="GO_Central"/>
</dbReference>
<dbReference type="FunFam" id="3.40.190.10:FF:000103">
    <property type="entry name" value="Glutamate receptor"/>
    <property type="match status" value="1"/>
</dbReference>
<dbReference type="Gene3D" id="3.40.190.10">
    <property type="entry name" value="Periplasmic binding protein-like II"/>
    <property type="match status" value="2"/>
</dbReference>
<protein>
    <recommendedName>
        <fullName evidence="15">Glutamate receptor</fullName>
    </recommendedName>
</protein>
<dbReference type="STRING" id="51351.M4FI31"/>
<dbReference type="eggNOG" id="KOG1052">
    <property type="taxonomic scope" value="Eukaryota"/>
</dbReference>
<keyword evidence="8 15" id="KW-0406">Ion transport</keyword>
<evidence type="ECO:0000256" key="1">
    <source>
        <dbReference type="ARBA" id="ARBA00004141"/>
    </source>
</evidence>
<evidence type="ECO:0000256" key="2">
    <source>
        <dbReference type="ARBA" id="ARBA00008685"/>
    </source>
</evidence>
<evidence type="ECO:0000256" key="17">
    <source>
        <dbReference type="SAM" id="Phobius"/>
    </source>
</evidence>
<keyword evidence="7 17" id="KW-1133">Transmembrane helix</keyword>
<organism evidence="19 20">
    <name type="scientific">Brassica campestris</name>
    <name type="common">Field mustard</name>
    <dbReference type="NCBI Taxonomy" id="3711"/>
    <lineage>
        <taxon>Eukaryota</taxon>
        <taxon>Viridiplantae</taxon>
        <taxon>Streptophyta</taxon>
        <taxon>Embryophyta</taxon>
        <taxon>Tracheophyta</taxon>
        <taxon>Spermatophyta</taxon>
        <taxon>Magnoliopsida</taxon>
        <taxon>eudicotyledons</taxon>
        <taxon>Gunneridae</taxon>
        <taxon>Pentapetalae</taxon>
        <taxon>rosids</taxon>
        <taxon>malvids</taxon>
        <taxon>Brassicales</taxon>
        <taxon>Brassicaceae</taxon>
        <taxon>Brassiceae</taxon>
        <taxon>Brassica</taxon>
    </lineage>
</organism>
<dbReference type="InterPro" id="IPR019594">
    <property type="entry name" value="Glu/Gly-bd"/>
</dbReference>
<keyword evidence="16" id="KW-1015">Disulfide bond</keyword>
<evidence type="ECO:0000256" key="10">
    <source>
        <dbReference type="ARBA" id="ARBA00023170"/>
    </source>
</evidence>
<dbReference type="Gene3D" id="3.40.50.2300">
    <property type="match status" value="2"/>
</dbReference>
<keyword evidence="13 15" id="KW-0407">Ion channel</keyword>
<sequence length="842" mass="93782">MDAGLGQNTTSDEIKVGVVIDLKTNFSKICLTSINMSLSDFYQTHPHYRTRLALHIRDSMEDIVEASVAAYDLINNEQVRAIIGPRSSMQAEFMIKLATKSQVPTITFSATSPLLRTINNPYFVRATIDDSFQAEAIASIVKSFGWRSVVAIYVDNELGQGIMRSLSEALEDVEVHRSVISPEASDDQILKELYKLKTEQTRVFVINMDSSLGFRVLKKARKIGMMEEGLKSVRIYGPHLLEALSDVEFKGLAGDFKLINRQLESSTFEIINVIGDEERIIGFWTPSSGLVNAKSNKTTSFLGKRFGPVIWPGNSNVVPKGWEIPTSGKKIKVGIPVNKGFLNFVEIKTNPISNLTTVRGYAIDIFEAALKELPYSVIPQYGFEPPGDDYNDLVYQVFDGKWDAIVGDITITSNRSSYVDFTLPYTESGVSMIVPVTSNKNKNAWVFLKPWSLDLWITTGCFFVLIGFVVWLFEHRVNTDFRGPPHHQIGTSVCFSFSTMVFAHREKVVSNLARFVVVVWCFVGLVLTQSYTASLTSFLTVQSLHPTATNVEDLIRSGESVGYQQGGFVKDILLGLKFSESQLKPFGSAEECDDLLSKGTSKGGIAAAFDEVPYLKDIVSHNCSKYAMVEPSFKTAGFKPSFKTAGFGFAFPKNSPMTGDVSRAILKVIQSKEMSLIENKWFNRLSLASDCPGPDTADLSSNRLTLSSFWGLFLISGVASFLALLIFVALFLYEHRHTLCSNSEGSIWRKLKSLFIIFDAKDIKSHTFKSSAVHNSFERADKAIATKHVIKQGVLAKGACFSMSEEHFRTQPKHNKFGESDIEFVVERQREIKQTPRCKLSA</sequence>
<dbReference type="HOGENOM" id="CLU_007358_0_2_1"/>
<dbReference type="Proteomes" id="UP000011750">
    <property type="component" value="Unassembled WGS sequence"/>
</dbReference>
<dbReference type="SMR" id="M4FI31"/>
<dbReference type="OMA" id="NENRPEE"/>
<feature type="disulfide bond" evidence="16">
    <location>
        <begin position="623"/>
        <end position="691"/>
    </location>
</feature>
<keyword evidence="5 17" id="KW-0812">Transmembrane</keyword>
<evidence type="ECO:0000256" key="13">
    <source>
        <dbReference type="ARBA" id="ARBA00023303"/>
    </source>
</evidence>
<dbReference type="Pfam" id="PF01094">
    <property type="entry name" value="ANF_receptor"/>
    <property type="match status" value="1"/>
</dbReference>
<evidence type="ECO:0000256" key="3">
    <source>
        <dbReference type="ARBA" id="ARBA00011095"/>
    </source>
</evidence>
<keyword evidence="20" id="KW-1185">Reference proteome</keyword>
<evidence type="ECO:0000313" key="19">
    <source>
        <dbReference type="EnsemblPlants" id="Bra040760.1-P"/>
    </source>
</evidence>
<evidence type="ECO:0000256" key="6">
    <source>
        <dbReference type="ARBA" id="ARBA00022729"/>
    </source>
</evidence>
<reference evidence="19" key="3">
    <citation type="submission" date="2023-03" db="UniProtKB">
        <authorList>
            <consortium name="EnsemblPlants"/>
        </authorList>
    </citation>
    <scope>IDENTIFICATION</scope>
    <source>
        <strain evidence="19">cv. Chiifu-401-42</strain>
    </source>
</reference>
<feature type="transmembrane region" description="Helical" evidence="17">
    <location>
        <begin position="512"/>
        <end position="531"/>
    </location>
</feature>
<dbReference type="Pfam" id="PF00060">
    <property type="entry name" value="Lig_chan"/>
    <property type="match status" value="1"/>
</dbReference>
<dbReference type="InterPro" id="IPR001828">
    <property type="entry name" value="ANF_lig-bd_rcpt"/>
</dbReference>
<reference evidence="20" key="2">
    <citation type="journal article" date="2018" name="Hortic Res">
        <title>Improved Brassica rapa reference genome by single-molecule sequencing and chromosome conformation capture technologies.</title>
        <authorList>
            <person name="Zhang L."/>
            <person name="Cai X."/>
            <person name="Wu J."/>
            <person name="Liu M."/>
            <person name="Grob S."/>
            <person name="Cheng F."/>
            <person name="Liang J."/>
            <person name="Cai C."/>
            <person name="Liu Z."/>
            <person name="Liu B."/>
            <person name="Wang F."/>
            <person name="Li S."/>
            <person name="Liu F."/>
            <person name="Li X."/>
            <person name="Cheng L."/>
            <person name="Yang W."/>
            <person name="Li M.H."/>
            <person name="Grossniklaus U."/>
            <person name="Zheng H."/>
            <person name="Wang X."/>
        </authorList>
    </citation>
    <scope>NUCLEOTIDE SEQUENCE [LARGE SCALE GENOMIC DNA]</scope>
    <source>
        <strain evidence="20">cv. Chiifu-401-42</strain>
    </source>
</reference>
<feature type="transmembrane region" description="Helical" evidence="17">
    <location>
        <begin position="455"/>
        <end position="473"/>
    </location>
</feature>
<dbReference type="PIRSF" id="PIRSF037090">
    <property type="entry name" value="Iontro_Glu-like_rcpt_pln"/>
    <property type="match status" value="1"/>
</dbReference>
<keyword evidence="10 15" id="KW-0675">Receptor</keyword>
<keyword evidence="4 15" id="KW-0813">Transport</keyword>
<evidence type="ECO:0000256" key="14">
    <source>
        <dbReference type="ARBA" id="ARBA00049638"/>
    </source>
</evidence>
<keyword evidence="11" id="KW-0325">Glycoprotein</keyword>
<dbReference type="InterPro" id="IPR015683">
    <property type="entry name" value="Ionotropic_Glu_rcpt"/>
</dbReference>
<comment type="subunit">
    <text evidence="3">May form heteromers.</text>
</comment>
<evidence type="ECO:0000256" key="4">
    <source>
        <dbReference type="ARBA" id="ARBA00022448"/>
    </source>
</evidence>
<dbReference type="InterPro" id="IPR028082">
    <property type="entry name" value="Peripla_BP_I"/>
</dbReference>
<dbReference type="InParanoid" id="M4FI31"/>
<evidence type="ECO:0000256" key="5">
    <source>
        <dbReference type="ARBA" id="ARBA00022692"/>
    </source>
</evidence>
<evidence type="ECO:0000256" key="7">
    <source>
        <dbReference type="ARBA" id="ARBA00022989"/>
    </source>
</evidence>
<evidence type="ECO:0000256" key="15">
    <source>
        <dbReference type="PIRNR" id="PIRNR037090"/>
    </source>
</evidence>